<keyword evidence="3" id="KW-0808">Transferase</keyword>
<comment type="similarity">
    <text evidence="2">Belongs to the DegT/DnrJ/EryC1 family.</text>
</comment>
<comment type="caution">
    <text evidence="3">The sequence shown here is derived from an EMBL/GenBank/DDBJ whole genome shotgun (WGS) entry which is preliminary data.</text>
</comment>
<dbReference type="Proteomes" id="UP000733379">
    <property type="component" value="Unassembled WGS sequence"/>
</dbReference>
<gene>
    <name evidence="3" type="ORF">KO481_16550</name>
</gene>
<keyword evidence="4" id="KW-1185">Reference proteome</keyword>
<reference evidence="3 4" key="1">
    <citation type="submission" date="2021-06" db="EMBL/GenBank/DDBJ databases">
        <title>Actinomycetes sequencing.</title>
        <authorList>
            <person name="Shan Q."/>
        </authorList>
    </citation>
    <scope>NUCLEOTIDE SEQUENCE [LARGE SCALE GENOMIC DNA]</scope>
    <source>
        <strain evidence="3 4">NEAU-G5</strain>
    </source>
</reference>
<evidence type="ECO:0000256" key="1">
    <source>
        <dbReference type="ARBA" id="ARBA00001933"/>
    </source>
</evidence>
<comment type="cofactor">
    <cofactor evidence="1">
        <name>pyridoxal 5'-phosphate</name>
        <dbReference type="ChEBI" id="CHEBI:597326"/>
    </cofactor>
</comment>
<dbReference type="PIRSF" id="PIRSF000390">
    <property type="entry name" value="PLP_StrS"/>
    <property type="match status" value="1"/>
</dbReference>
<organism evidence="3 4">
    <name type="scientific">Nocardia albiluteola</name>
    <dbReference type="NCBI Taxonomy" id="2842303"/>
    <lineage>
        <taxon>Bacteria</taxon>
        <taxon>Bacillati</taxon>
        <taxon>Actinomycetota</taxon>
        <taxon>Actinomycetes</taxon>
        <taxon>Mycobacteriales</taxon>
        <taxon>Nocardiaceae</taxon>
        <taxon>Nocardia</taxon>
    </lineage>
</organism>
<keyword evidence="3" id="KW-0032">Aminotransferase</keyword>
<dbReference type="Pfam" id="PF01041">
    <property type="entry name" value="DegT_DnrJ_EryC1"/>
    <property type="match status" value="1"/>
</dbReference>
<evidence type="ECO:0000313" key="4">
    <source>
        <dbReference type="Proteomes" id="UP000733379"/>
    </source>
</evidence>
<protein>
    <submittedName>
        <fullName evidence="3">DegT/DnrJ/EryC1/StrS aminotransferase family protein</fullName>
    </submittedName>
</protein>
<proteinExistence type="inferred from homology"/>
<keyword evidence="2" id="KW-0663">Pyridoxal phosphate</keyword>
<dbReference type="Gene3D" id="3.90.1150.10">
    <property type="entry name" value="Aspartate Aminotransferase, domain 1"/>
    <property type="match status" value="1"/>
</dbReference>
<evidence type="ECO:0000313" key="3">
    <source>
        <dbReference type="EMBL" id="MBU3063132.1"/>
    </source>
</evidence>
<dbReference type="InterPro" id="IPR000653">
    <property type="entry name" value="DegT/StrS_aminotransferase"/>
</dbReference>
<dbReference type="PANTHER" id="PTHR30244:SF34">
    <property type="entry name" value="DTDP-4-AMINO-4,6-DIDEOXYGALACTOSE TRANSAMINASE"/>
    <property type="match status" value="1"/>
</dbReference>
<dbReference type="RefSeq" id="WP_215918052.1">
    <property type="nucleotide sequence ID" value="NZ_JAHKNI010000005.1"/>
</dbReference>
<dbReference type="Gene3D" id="3.40.640.10">
    <property type="entry name" value="Type I PLP-dependent aspartate aminotransferase-like (Major domain)"/>
    <property type="match status" value="1"/>
</dbReference>
<accession>A0ABS6AYL3</accession>
<dbReference type="SUPFAM" id="SSF53383">
    <property type="entry name" value="PLP-dependent transferases"/>
    <property type="match status" value="1"/>
</dbReference>
<dbReference type="EMBL" id="JAHKNI010000005">
    <property type="protein sequence ID" value="MBU3063132.1"/>
    <property type="molecule type" value="Genomic_DNA"/>
</dbReference>
<dbReference type="InterPro" id="IPR015424">
    <property type="entry name" value="PyrdxlP-dep_Trfase"/>
</dbReference>
<dbReference type="InterPro" id="IPR015421">
    <property type="entry name" value="PyrdxlP-dep_Trfase_major"/>
</dbReference>
<evidence type="ECO:0000256" key="2">
    <source>
        <dbReference type="RuleBase" id="RU004508"/>
    </source>
</evidence>
<dbReference type="PANTHER" id="PTHR30244">
    <property type="entry name" value="TRANSAMINASE"/>
    <property type="match status" value="1"/>
</dbReference>
<dbReference type="GO" id="GO:0008483">
    <property type="term" value="F:transaminase activity"/>
    <property type="evidence" value="ECO:0007669"/>
    <property type="project" value="UniProtKB-KW"/>
</dbReference>
<sequence>MIPPFSALPDDEITAVLAAADDILRSGRLVLGPHTAAFEGAIATMAGTRYAAVVSSGSTALEIVFRAIGAAGHVVLVPANTNYATAAAALAAGARVRLYDSGLYPDMSDLRTKLTADVAAVVVVHIGGYLSPDLPTLTDLCEQAGAVLIEDAAHAHGSTLDGYGPAGSFGAAAAFSFFATKTITAGEGGAITTNDPVLDRAAPIYRNQGKDADDRHVVVGGSWRITELGAALANVQLAHLPDDLVRRRSIIDRYTAHLSGTGITFPELYGQVSGHKCIATLAAGVDRERFRTAVLSGGVVLARGVYEKPLHRHPVFADIADGRQFPVADEFARTHFRLPLWRGMDDDTVGCVIEAVRAALPR</sequence>
<name>A0ABS6AYL3_9NOCA</name>
<dbReference type="InterPro" id="IPR015422">
    <property type="entry name" value="PyrdxlP-dep_Trfase_small"/>
</dbReference>